<feature type="domain" description="Peptidase M10 serralysin C-terminal" evidence="5">
    <location>
        <begin position="62"/>
        <end position="232"/>
    </location>
</feature>
<dbReference type="Gene3D" id="2.150.10.10">
    <property type="entry name" value="Serralysin-like metalloprotease, C-terminal"/>
    <property type="match status" value="2"/>
</dbReference>
<evidence type="ECO:0000256" key="2">
    <source>
        <dbReference type="ARBA" id="ARBA00004613"/>
    </source>
</evidence>
<dbReference type="GO" id="GO:0005615">
    <property type="term" value="C:extracellular space"/>
    <property type="evidence" value="ECO:0007669"/>
    <property type="project" value="InterPro"/>
</dbReference>
<dbReference type="Proteomes" id="UP000037425">
    <property type="component" value="Unassembled WGS sequence"/>
</dbReference>
<evidence type="ECO:0000313" key="6">
    <source>
        <dbReference type="EMBL" id="KOF12365.1"/>
    </source>
</evidence>
<comment type="subcellular location">
    <subcellularLocation>
        <location evidence="2">Secreted</location>
    </subcellularLocation>
</comment>
<dbReference type="InterPro" id="IPR013858">
    <property type="entry name" value="Peptidase_M10B_C"/>
</dbReference>
<name>A0A0L8BCS3_ENSAD</name>
<dbReference type="PRINTS" id="PR00313">
    <property type="entry name" value="CABNDNGRPT"/>
</dbReference>
<evidence type="ECO:0000256" key="1">
    <source>
        <dbReference type="ARBA" id="ARBA00001913"/>
    </source>
</evidence>
<evidence type="ECO:0000256" key="4">
    <source>
        <dbReference type="ARBA" id="ARBA00022737"/>
    </source>
</evidence>
<keyword evidence="4" id="KW-0677">Repeat</keyword>
<keyword evidence="3" id="KW-0964">Secreted</keyword>
<evidence type="ECO:0000313" key="7">
    <source>
        <dbReference type="Proteomes" id="UP000037425"/>
    </source>
</evidence>
<reference evidence="7" key="1">
    <citation type="submission" date="2015-07" db="EMBL/GenBank/DDBJ databases">
        <title>Whole genome sequence of an Ensifer adhaerens strain isolated from a cave pool in the Wind Cave National Park.</title>
        <authorList>
            <person name="Eng W.W.H."/>
            <person name="Gan H.M."/>
            <person name="Barton H.A."/>
            <person name="Savka M.A."/>
        </authorList>
    </citation>
    <scope>NUCLEOTIDE SEQUENCE [LARGE SCALE GENOMIC DNA]</scope>
    <source>
        <strain evidence="7">SD006</strain>
    </source>
</reference>
<dbReference type="SUPFAM" id="SSF51120">
    <property type="entry name" value="beta-Roll"/>
    <property type="match status" value="2"/>
</dbReference>
<organism evidence="6 7">
    <name type="scientific">Ensifer adhaerens</name>
    <name type="common">Sinorhizobium morelense</name>
    <dbReference type="NCBI Taxonomy" id="106592"/>
    <lineage>
        <taxon>Bacteria</taxon>
        <taxon>Pseudomonadati</taxon>
        <taxon>Pseudomonadota</taxon>
        <taxon>Alphaproteobacteria</taxon>
        <taxon>Hyphomicrobiales</taxon>
        <taxon>Rhizobiaceae</taxon>
        <taxon>Sinorhizobium/Ensifer group</taxon>
        <taxon>Ensifer</taxon>
    </lineage>
</organism>
<dbReference type="RefSeq" id="WP_202596163.1">
    <property type="nucleotide sequence ID" value="NZ_LGAP01000076.1"/>
</dbReference>
<accession>A0A0L8BCS3</accession>
<proteinExistence type="predicted"/>
<evidence type="ECO:0000259" key="5">
    <source>
        <dbReference type="Pfam" id="PF08548"/>
    </source>
</evidence>
<dbReference type="GO" id="GO:0005509">
    <property type="term" value="F:calcium ion binding"/>
    <property type="evidence" value="ECO:0007669"/>
    <property type="project" value="InterPro"/>
</dbReference>
<dbReference type="InterPro" id="IPR001343">
    <property type="entry name" value="Hemolysn_Ca-bd"/>
</dbReference>
<dbReference type="EMBL" id="LGAP01000076">
    <property type="protein sequence ID" value="KOF12365.1"/>
    <property type="molecule type" value="Genomic_DNA"/>
</dbReference>
<evidence type="ECO:0000256" key="3">
    <source>
        <dbReference type="ARBA" id="ARBA00022525"/>
    </source>
</evidence>
<sequence>GAGGGGIHGGTGADMLFGNGGDDLIYGDAGNDVIEAGAGADKAWGGAGADIVLATKADGVDSYWGGDGVDTLDYSVATAKLTVDIGTGFMGRGQVAGVEVGTDTVYGFENVIGGSGHDDITASNAVNIIDGGLGEDVFRFPSVAAADGDTLYGFSPGDRIDFSGIDAKTGQAGVQHFTLSAGTTLTGAGQIVVTHETRDGADVTVIRGSVDADPDADFELAVAGTHNLKIADFNGVS</sequence>
<dbReference type="Pfam" id="PF00353">
    <property type="entry name" value="HemolysinCabind"/>
    <property type="match status" value="2"/>
</dbReference>
<protein>
    <recommendedName>
        <fullName evidence="5">Peptidase M10 serralysin C-terminal domain-containing protein</fullName>
    </recommendedName>
</protein>
<comment type="cofactor">
    <cofactor evidence="1">
        <name>Ca(2+)</name>
        <dbReference type="ChEBI" id="CHEBI:29108"/>
    </cofactor>
</comment>
<gene>
    <name evidence="6" type="ORF">AC244_34800</name>
</gene>
<feature type="non-terminal residue" evidence="6">
    <location>
        <position position="1"/>
    </location>
</feature>
<dbReference type="InterPro" id="IPR011049">
    <property type="entry name" value="Serralysin-like_metalloprot_C"/>
</dbReference>
<dbReference type="Pfam" id="PF08548">
    <property type="entry name" value="Peptidase_M10_C"/>
    <property type="match status" value="1"/>
</dbReference>
<dbReference type="PATRIC" id="fig|106592.7.peg.7174"/>
<comment type="caution">
    <text evidence="6">The sequence shown here is derived from an EMBL/GenBank/DDBJ whole genome shotgun (WGS) entry which is preliminary data.</text>
</comment>
<dbReference type="AlphaFoldDB" id="A0A0L8BCS3"/>